<reference evidence="1 2" key="1">
    <citation type="journal article" date="2016" name="Nat. Commun.">
        <title>Thousands of microbial genomes shed light on interconnected biogeochemical processes in an aquifer system.</title>
        <authorList>
            <person name="Anantharaman K."/>
            <person name="Brown C.T."/>
            <person name="Hug L.A."/>
            <person name="Sharon I."/>
            <person name="Castelle C.J."/>
            <person name="Probst A.J."/>
            <person name="Thomas B.C."/>
            <person name="Singh A."/>
            <person name="Wilkins M.J."/>
            <person name="Karaoz U."/>
            <person name="Brodie E.L."/>
            <person name="Williams K.H."/>
            <person name="Hubbard S.S."/>
            <person name="Banfield J.F."/>
        </authorList>
    </citation>
    <scope>NUCLEOTIDE SEQUENCE [LARGE SCALE GENOMIC DNA]</scope>
</reference>
<dbReference type="AlphaFoldDB" id="A0A1F5EMK8"/>
<comment type="caution">
    <text evidence="1">The sequence shown here is derived from an EMBL/GenBank/DDBJ whole genome shotgun (WGS) entry which is preliminary data.</text>
</comment>
<sequence>MSNIEKRFAYHFLYEQAHGKARIQQINEIQTAVYLPGSKVTLPIDYRNKNTLVVFDGFVLFGGLPKNTDIVHRSRLNDLSVNIKSVRGAKSFLEEEMPDVYCENDGRTGKTEVFAKHWRYFLLLPTCRAIVFRYRPRSLSPQGVVIEVDKGRVRFLTTTY</sequence>
<gene>
    <name evidence="1" type="ORF">A2996_01610</name>
</gene>
<dbReference type="EMBL" id="MFAB01000026">
    <property type="protein sequence ID" value="OGD68466.1"/>
    <property type="molecule type" value="Genomic_DNA"/>
</dbReference>
<organism evidence="1 2">
    <name type="scientific">Candidatus Campbellbacteria bacterium RIFCSPLOWO2_01_FULL_34_15</name>
    <dbReference type="NCBI Taxonomy" id="1797579"/>
    <lineage>
        <taxon>Bacteria</taxon>
        <taxon>Candidatus Campbelliibacteriota</taxon>
    </lineage>
</organism>
<name>A0A1F5EMK8_9BACT</name>
<evidence type="ECO:0000313" key="1">
    <source>
        <dbReference type="EMBL" id="OGD68466.1"/>
    </source>
</evidence>
<accession>A0A1F5EMK8</accession>
<proteinExistence type="predicted"/>
<protein>
    <submittedName>
        <fullName evidence="1">Uncharacterized protein</fullName>
    </submittedName>
</protein>
<evidence type="ECO:0000313" key="2">
    <source>
        <dbReference type="Proteomes" id="UP000176865"/>
    </source>
</evidence>
<dbReference type="Proteomes" id="UP000176865">
    <property type="component" value="Unassembled WGS sequence"/>
</dbReference>